<evidence type="ECO:0000259" key="3">
    <source>
        <dbReference type="Pfam" id="PF01055"/>
    </source>
</evidence>
<dbReference type="InterPro" id="IPR000322">
    <property type="entry name" value="Glyco_hydro_31_TIM"/>
</dbReference>
<reference evidence="4 5" key="1">
    <citation type="submission" date="2015-09" db="EMBL/GenBank/DDBJ databases">
        <title>Draft genome of the parasitic nematode Teladorsagia circumcincta isolate WARC Sus (inbred).</title>
        <authorList>
            <person name="Mitreva M."/>
        </authorList>
    </citation>
    <scope>NUCLEOTIDE SEQUENCE [LARGE SCALE GENOMIC DNA]</scope>
    <source>
        <strain evidence="4 5">S</strain>
    </source>
</reference>
<evidence type="ECO:0000256" key="2">
    <source>
        <dbReference type="RuleBase" id="RU361185"/>
    </source>
</evidence>
<dbReference type="InterPro" id="IPR030458">
    <property type="entry name" value="Glyco_hydro_31_AS"/>
</dbReference>
<comment type="similarity">
    <text evidence="1 2">Belongs to the glycosyl hydrolase 31 family.</text>
</comment>
<feature type="non-terminal residue" evidence="4">
    <location>
        <position position="101"/>
    </location>
</feature>
<keyword evidence="5" id="KW-1185">Reference proteome</keyword>
<dbReference type="Proteomes" id="UP000230423">
    <property type="component" value="Unassembled WGS sequence"/>
</dbReference>
<sequence length="101" mass="12104">MLGVVWPDRHVAFPDFLDPTDATKNWWIQEIVNFHKKVPHDGIWIDMNEPAAFGTNEEYPWYFQMADHPNIKPLWCPTNNSTDRQWEVPPFQTHAVYHYKH</sequence>
<dbReference type="SUPFAM" id="SSF51445">
    <property type="entry name" value="(Trans)glycosidases"/>
    <property type="match status" value="1"/>
</dbReference>
<organism evidence="4 5">
    <name type="scientific">Teladorsagia circumcincta</name>
    <name type="common">Brown stomach worm</name>
    <name type="synonym">Ostertagia circumcincta</name>
    <dbReference type="NCBI Taxonomy" id="45464"/>
    <lineage>
        <taxon>Eukaryota</taxon>
        <taxon>Metazoa</taxon>
        <taxon>Ecdysozoa</taxon>
        <taxon>Nematoda</taxon>
        <taxon>Chromadorea</taxon>
        <taxon>Rhabditida</taxon>
        <taxon>Rhabditina</taxon>
        <taxon>Rhabditomorpha</taxon>
        <taxon>Strongyloidea</taxon>
        <taxon>Trichostrongylidae</taxon>
        <taxon>Teladorsagia</taxon>
    </lineage>
</organism>
<evidence type="ECO:0000313" key="4">
    <source>
        <dbReference type="EMBL" id="PIO56669.1"/>
    </source>
</evidence>
<keyword evidence="2" id="KW-0326">Glycosidase</keyword>
<dbReference type="AlphaFoldDB" id="A0A2G9TFB4"/>
<proteinExistence type="inferred from homology"/>
<evidence type="ECO:0000256" key="1">
    <source>
        <dbReference type="ARBA" id="ARBA00007806"/>
    </source>
</evidence>
<accession>A0A2G9TFB4</accession>
<dbReference type="Gene3D" id="3.20.20.80">
    <property type="entry name" value="Glycosidases"/>
    <property type="match status" value="1"/>
</dbReference>
<dbReference type="PANTHER" id="PTHR22762:SF133">
    <property type="entry name" value="P-TYPE DOMAIN-CONTAINING PROTEIN"/>
    <property type="match status" value="1"/>
</dbReference>
<dbReference type="Pfam" id="PF01055">
    <property type="entry name" value="Glyco_hydro_31_2nd"/>
    <property type="match status" value="1"/>
</dbReference>
<keyword evidence="2" id="KW-0378">Hydrolase</keyword>
<dbReference type="EMBL" id="KZ373753">
    <property type="protein sequence ID" value="PIO56669.1"/>
    <property type="molecule type" value="Genomic_DNA"/>
</dbReference>
<dbReference type="GO" id="GO:0004558">
    <property type="term" value="F:alpha-1,4-glucosidase activity"/>
    <property type="evidence" value="ECO:0007669"/>
    <property type="project" value="TreeGrafter"/>
</dbReference>
<gene>
    <name evidence="4" type="ORF">TELCIR_21931</name>
</gene>
<dbReference type="GO" id="GO:0005975">
    <property type="term" value="P:carbohydrate metabolic process"/>
    <property type="evidence" value="ECO:0007669"/>
    <property type="project" value="InterPro"/>
</dbReference>
<dbReference type="PANTHER" id="PTHR22762">
    <property type="entry name" value="ALPHA-GLUCOSIDASE"/>
    <property type="match status" value="1"/>
</dbReference>
<feature type="domain" description="Glycoside hydrolase family 31 TIM barrel" evidence="3">
    <location>
        <begin position="4"/>
        <end position="88"/>
    </location>
</feature>
<dbReference type="PROSITE" id="PS00129">
    <property type="entry name" value="GLYCOSYL_HYDROL_F31_1"/>
    <property type="match status" value="1"/>
</dbReference>
<name>A0A2G9TFB4_TELCI</name>
<dbReference type="OrthoDB" id="5839090at2759"/>
<dbReference type="InterPro" id="IPR017853">
    <property type="entry name" value="GH"/>
</dbReference>
<protein>
    <recommendedName>
        <fullName evidence="3">Glycoside hydrolase family 31 TIM barrel domain-containing protein</fullName>
    </recommendedName>
</protein>
<evidence type="ECO:0000313" key="5">
    <source>
        <dbReference type="Proteomes" id="UP000230423"/>
    </source>
</evidence>